<accession>A0A1Y3XTY0</accession>
<keyword evidence="2" id="KW-0472">Membrane</keyword>
<evidence type="ECO:0000256" key="2">
    <source>
        <dbReference type="SAM" id="Phobius"/>
    </source>
</evidence>
<organism evidence="3 4">
    <name type="scientific">[Collinsella] massiliensis</name>
    <dbReference type="NCBI Taxonomy" id="1232426"/>
    <lineage>
        <taxon>Bacteria</taxon>
        <taxon>Bacillati</taxon>
        <taxon>Actinomycetota</taxon>
        <taxon>Coriobacteriia</taxon>
        <taxon>Coriobacteriales</taxon>
        <taxon>Coriobacteriaceae</taxon>
        <taxon>Enorma</taxon>
    </lineage>
</organism>
<sequence length="375" mass="39796">MGMLAARAADAGELFQTHIGGSAVLEGVMMRGRCGWAVSVRTDAGGMYVEERVLPDAAERPAWQKLPIVRGCVSFVESMCISYEALSIAVDHVYDEAPGGAAEAGAAPSAPGGEMGTPCAVQGTAEVSREARTSRQVPPADAPDAPAETPAASADAGMFASVAVGVLLGVGLFVALPVAVTNLLMGDLQAHNSLAWNLVEAAFRLVVLVAYIWGVGRLPDMARVFAYHGAEHQAIHCYEHGLDLTPENCMRFSRLHVRCGTAFIVMTVIIAVAVNAVVPVGALANALGATGIARWLVVFASRLVLLPLVMGISYEITVRWAGRHPDNPLVRVVLWPGVQMQRLTTRVPDRGMLECAISSLVRVRAQEVRAERARM</sequence>
<dbReference type="InterPro" id="IPR010787">
    <property type="entry name" value="DUF1385"/>
</dbReference>
<dbReference type="PANTHER" id="PTHR42867:SF1">
    <property type="entry name" value="MEMBRANE PROTEIN-RELATED"/>
    <property type="match status" value="1"/>
</dbReference>
<feature type="transmembrane region" description="Helical" evidence="2">
    <location>
        <begin position="158"/>
        <end position="179"/>
    </location>
</feature>
<feature type="transmembrane region" description="Helical" evidence="2">
    <location>
        <begin position="260"/>
        <end position="280"/>
    </location>
</feature>
<dbReference type="Pfam" id="PF07136">
    <property type="entry name" value="DUF1385"/>
    <property type="match status" value="1"/>
</dbReference>
<evidence type="ECO:0000313" key="4">
    <source>
        <dbReference type="Proteomes" id="UP000195781"/>
    </source>
</evidence>
<protein>
    <submittedName>
        <fullName evidence="3">Metal-dependent enzyme</fullName>
    </submittedName>
</protein>
<reference evidence="4" key="1">
    <citation type="submission" date="2017-04" db="EMBL/GenBank/DDBJ databases">
        <title>Function of individual gut microbiota members based on whole genome sequencing of pure cultures obtained from chicken caecum.</title>
        <authorList>
            <person name="Medvecky M."/>
            <person name="Cejkova D."/>
            <person name="Polansky O."/>
            <person name="Karasova D."/>
            <person name="Kubasova T."/>
            <person name="Cizek A."/>
            <person name="Rychlik I."/>
        </authorList>
    </citation>
    <scope>NUCLEOTIDE SEQUENCE [LARGE SCALE GENOMIC DNA]</scope>
    <source>
        <strain evidence="4">An5</strain>
    </source>
</reference>
<feature type="region of interest" description="Disordered" evidence="1">
    <location>
        <begin position="100"/>
        <end position="149"/>
    </location>
</feature>
<dbReference type="RefSeq" id="WP_094335908.1">
    <property type="nucleotide sequence ID" value="NZ_NFIE01000020.1"/>
</dbReference>
<keyword evidence="2" id="KW-0812">Transmembrane</keyword>
<comment type="caution">
    <text evidence="3">The sequence shown here is derived from an EMBL/GenBank/DDBJ whole genome shotgun (WGS) entry which is preliminary data.</text>
</comment>
<dbReference type="AlphaFoldDB" id="A0A1Y3XTY0"/>
<name>A0A1Y3XTY0_9ACTN</name>
<gene>
    <name evidence="3" type="ORF">B5G02_08545</name>
</gene>
<dbReference type="EMBL" id="NFIE01000020">
    <property type="protein sequence ID" value="OUN86589.1"/>
    <property type="molecule type" value="Genomic_DNA"/>
</dbReference>
<feature type="compositionally biased region" description="Low complexity" evidence="1">
    <location>
        <begin position="138"/>
        <end position="149"/>
    </location>
</feature>
<evidence type="ECO:0000256" key="1">
    <source>
        <dbReference type="SAM" id="MobiDB-lite"/>
    </source>
</evidence>
<dbReference type="OrthoDB" id="9784805at2"/>
<feature type="transmembrane region" description="Helical" evidence="2">
    <location>
        <begin position="292"/>
        <end position="314"/>
    </location>
</feature>
<feature type="transmembrane region" description="Helical" evidence="2">
    <location>
        <begin position="194"/>
        <end position="213"/>
    </location>
</feature>
<keyword evidence="2" id="KW-1133">Transmembrane helix</keyword>
<evidence type="ECO:0000313" key="3">
    <source>
        <dbReference type="EMBL" id="OUN86589.1"/>
    </source>
</evidence>
<feature type="compositionally biased region" description="Low complexity" evidence="1">
    <location>
        <begin position="100"/>
        <end position="112"/>
    </location>
</feature>
<dbReference type="PANTHER" id="PTHR42867">
    <property type="entry name" value="MEMBRANE PROTEIN-RELATED"/>
    <property type="match status" value="1"/>
</dbReference>
<proteinExistence type="predicted"/>
<keyword evidence="4" id="KW-1185">Reference proteome</keyword>
<dbReference type="Proteomes" id="UP000195781">
    <property type="component" value="Unassembled WGS sequence"/>
</dbReference>